<protein>
    <recommendedName>
        <fullName evidence="1">Sm domain-containing protein</fullName>
    </recommendedName>
</protein>
<dbReference type="InterPro" id="IPR034110">
    <property type="entry name" value="LSMD1_Sm"/>
</dbReference>
<dbReference type="GeneID" id="19116873"/>
<dbReference type="SMART" id="SM00651">
    <property type="entry name" value="Sm"/>
    <property type="match status" value="1"/>
</dbReference>
<evidence type="ECO:0000313" key="3">
    <source>
        <dbReference type="Proteomes" id="UP000011761"/>
    </source>
</evidence>
<dbReference type="PROSITE" id="PS52002">
    <property type="entry name" value="SM"/>
    <property type="match status" value="1"/>
</dbReference>
<dbReference type="STRING" id="717646.M2N6V5"/>
<sequence>MPSSALHQRSKAAEYLEGYLNKTLHVQIADGRTFVGQLKCTDNECNLILAMTHEYRQPSEAAVKLAADRHEASREEGNVKVDMKKRFVGLVVVPGQYISKMEVED</sequence>
<dbReference type="EMBL" id="KB445558">
    <property type="protein sequence ID" value="EMC94495.1"/>
    <property type="molecule type" value="Genomic_DNA"/>
</dbReference>
<dbReference type="OMA" id="THEYRCP"/>
<dbReference type="HOGENOM" id="CLU_076902_4_0_1"/>
<organism evidence="2 3">
    <name type="scientific">Baudoinia panamericana (strain UAMH 10762)</name>
    <name type="common">Angels' share fungus</name>
    <name type="synonym">Baudoinia compniacensis (strain UAMH 10762)</name>
    <dbReference type="NCBI Taxonomy" id="717646"/>
    <lineage>
        <taxon>Eukaryota</taxon>
        <taxon>Fungi</taxon>
        <taxon>Dikarya</taxon>
        <taxon>Ascomycota</taxon>
        <taxon>Pezizomycotina</taxon>
        <taxon>Dothideomycetes</taxon>
        <taxon>Dothideomycetidae</taxon>
        <taxon>Mycosphaerellales</taxon>
        <taxon>Teratosphaeriaceae</taxon>
        <taxon>Baudoinia</taxon>
    </lineage>
</organism>
<dbReference type="AlphaFoldDB" id="M2N6V5"/>
<dbReference type="Pfam" id="PF01423">
    <property type="entry name" value="LSM"/>
    <property type="match status" value="1"/>
</dbReference>
<dbReference type="RefSeq" id="XP_007678233.1">
    <property type="nucleotide sequence ID" value="XM_007680043.1"/>
</dbReference>
<dbReference type="KEGG" id="bcom:BAUCODRAFT_74165"/>
<feature type="domain" description="Sm" evidence="1">
    <location>
        <begin position="11"/>
        <end position="105"/>
    </location>
</feature>
<dbReference type="InterPro" id="IPR050914">
    <property type="entry name" value="snRNP_SmB/NAA38-like"/>
</dbReference>
<keyword evidence="3" id="KW-1185">Reference proteome</keyword>
<name>M2N6V5_BAUPA</name>
<dbReference type="InterPro" id="IPR010920">
    <property type="entry name" value="LSM_dom_sf"/>
</dbReference>
<evidence type="ECO:0000313" key="2">
    <source>
        <dbReference type="EMBL" id="EMC94495.1"/>
    </source>
</evidence>
<reference evidence="2 3" key="1">
    <citation type="journal article" date="2012" name="PLoS Pathog.">
        <title>Diverse lifestyles and strategies of plant pathogenesis encoded in the genomes of eighteen Dothideomycetes fungi.</title>
        <authorList>
            <person name="Ohm R.A."/>
            <person name="Feau N."/>
            <person name="Henrissat B."/>
            <person name="Schoch C.L."/>
            <person name="Horwitz B.A."/>
            <person name="Barry K.W."/>
            <person name="Condon B.J."/>
            <person name="Copeland A.C."/>
            <person name="Dhillon B."/>
            <person name="Glaser F."/>
            <person name="Hesse C.N."/>
            <person name="Kosti I."/>
            <person name="LaButti K."/>
            <person name="Lindquist E.A."/>
            <person name="Lucas S."/>
            <person name="Salamov A.A."/>
            <person name="Bradshaw R.E."/>
            <person name="Ciuffetti L."/>
            <person name="Hamelin R.C."/>
            <person name="Kema G.H.J."/>
            <person name="Lawrence C."/>
            <person name="Scott J.A."/>
            <person name="Spatafora J.W."/>
            <person name="Turgeon B.G."/>
            <person name="de Wit P.J.G.M."/>
            <person name="Zhong S."/>
            <person name="Goodwin S.B."/>
            <person name="Grigoriev I.V."/>
        </authorList>
    </citation>
    <scope>NUCLEOTIDE SEQUENCE [LARGE SCALE GENOMIC DNA]</scope>
    <source>
        <strain evidence="2 3">UAMH 10762</strain>
    </source>
</reference>
<dbReference type="GO" id="GO:0031417">
    <property type="term" value="C:NatC complex"/>
    <property type="evidence" value="ECO:0007669"/>
    <property type="project" value="InterPro"/>
</dbReference>
<dbReference type="PANTHER" id="PTHR10701:SF5">
    <property type="entry name" value="N-ALPHA-ACETYLTRANSFERASE 38, NATC AUXILIARY SUBUNIT"/>
    <property type="match status" value="1"/>
</dbReference>
<dbReference type="SUPFAM" id="SSF50182">
    <property type="entry name" value="Sm-like ribonucleoproteins"/>
    <property type="match status" value="1"/>
</dbReference>
<dbReference type="PANTHER" id="PTHR10701">
    <property type="entry name" value="SMALL NUCLEAR RIBONUCLEOPROTEIN-ASSOCIATED PROTEIN B AND N"/>
    <property type="match status" value="1"/>
</dbReference>
<dbReference type="Gene3D" id="2.30.30.100">
    <property type="match status" value="1"/>
</dbReference>
<dbReference type="InterPro" id="IPR001163">
    <property type="entry name" value="Sm_dom_euk/arc"/>
</dbReference>
<evidence type="ECO:0000259" key="1">
    <source>
        <dbReference type="PROSITE" id="PS52002"/>
    </source>
</evidence>
<dbReference type="InterPro" id="IPR047575">
    <property type="entry name" value="Sm"/>
</dbReference>
<gene>
    <name evidence="2" type="ORF">BAUCODRAFT_74165</name>
</gene>
<dbReference type="CDD" id="cd06168">
    <property type="entry name" value="LSMD1"/>
    <property type="match status" value="1"/>
</dbReference>
<dbReference type="GO" id="GO:0003723">
    <property type="term" value="F:RNA binding"/>
    <property type="evidence" value="ECO:0007669"/>
    <property type="project" value="InterPro"/>
</dbReference>
<dbReference type="Proteomes" id="UP000011761">
    <property type="component" value="Unassembled WGS sequence"/>
</dbReference>
<accession>M2N6V5</accession>
<dbReference type="eggNOG" id="KOG3168">
    <property type="taxonomic scope" value="Eukaryota"/>
</dbReference>
<dbReference type="OrthoDB" id="368909at2759"/>
<proteinExistence type="predicted"/>